<dbReference type="Proteomes" id="UP000186883">
    <property type="component" value="Unassembled WGS sequence"/>
</dbReference>
<dbReference type="EMBL" id="LQCI01000002">
    <property type="protein sequence ID" value="KZB88345.1"/>
    <property type="molecule type" value="Genomic_DNA"/>
</dbReference>
<dbReference type="RefSeq" id="WP_061983627.1">
    <property type="nucleotide sequence ID" value="NZ_FOPQ01000004.1"/>
</dbReference>
<proteinExistence type="inferred from homology"/>
<dbReference type="InterPro" id="IPR001509">
    <property type="entry name" value="Epimerase_deHydtase"/>
</dbReference>
<evidence type="ECO:0000313" key="4">
    <source>
        <dbReference type="EMBL" id="OKA11456.1"/>
    </source>
</evidence>
<reference evidence="4 6" key="2">
    <citation type="submission" date="2016-11" db="EMBL/GenBank/DDBJ databases">
        <title>Genome sequencing of Amycolatopsis regifaucium.</title>
        <authorList>
            <person name="Mayilraj S."/>
            <person name="Kaur N."/>
        </authorList>
    </citation>
    <scope>NUCLEOTIDE SEQUENCE [LARGE SCALE GENOMIC DNA]</scope>
    <source>
        <strain evidence="4 6">GY080</strain>
    </source>
</reference>
<organism evidence="3 5">
    <name type="scientific">Amycolatopsis regifaucium</name>
    <dbReference type="NCBI Taxonomy" id="546365"/>
    <lineage>
        <taxon>Bacteria</taxon>
        <taxon>Bacillati</taxon>
        <taxon>Actinomycetota</taxon>
        <taxon>Actinomycetes</taxon>
        <taxon>Pseudonocardiales</taxon>
        <taxon>Pseudonocardiaceae</taxon>
        <taxon>Amycolatopsis</taxon>
    </lineage>
</organism>
<feature type="domain" description="NAD-dependent epimerase/dehydratase" evidence="2">
    <location>
        <begin position="20"/>
        <end position="177"/>
    </location>
</feature>
<dbReference type="Pfam" id="PF01370">
    <property type="entry name" value="Epimerase"/>
    <property type="match status" value="1"/>
</dbReference>
<evidence type="ECO:0000256" key="1">
    <source>
        <dbReference type="ARBA" id="ARBA00007637"/>
    </source>
</evidence>
<keyword evidence="6" id="KW-1185">Reference proteome</keyword>
<reference evidence="3 5" key="1">
    <citation type="submission" date="2015-12" db="EMBL/GenBank/DDBJ databases">
        <title>Amycolatopsis regifaucium genome sequencing and assembly.</title>
        <authorList>
            <person name="Mayilraj S."/>
        </authorList>
    </citation>
    <scope>NUCLEOTIDE SEQUENCE [LARGE SCALE GENOMIC DNA]</scope>
    <source>
        <strain evidence="3 5">GY080</strain>
    </source>
</reference>
<dbReference type="InterPro" id="IPR036291">
    <property type="entry name" value="NAD(P)-bd_dom_sf"/>
</dbReference>
<evidence type="ECO:0000313" key="6">
    <source>
        <dbReference type="Proteomes" id="UP000186883"/>
    </source>
</evidence>
<dbReference type="Gene3D" id="3.40.50.720">
    <property type="entry name" value="NAD(P)-binding Rossmann-like Domain"/>
    <property type="match status" value="1"/>
</dbReference>
<dbReference type="Proteomes" id="UP000076321">
    <property type="component" value="Unassembled WGS sequence"/>
</dbReference>
<comment type="caution">
    <text evidence="3">The sequence shown here is derived from an EMBL/GenBank/DDBJ whole genome shotgun (WGS) entry which is preliminary data.</text>
</comment>
<dbReference type="PANTHER" id="PTHR43000">
    <property type="entry name" value="DTDP-D-GLUCOSE 4,6-DEHYDRATASE-RELATED"/>
    <property type="match status" value="1"/>
</dbReference>
<evidence type="ECO:0000313" key="5">
    <source>
        <dbReference type="Proteomes" id="UP000076321"/>
    </source>
</evidence>
<comment type="similarity">
    <text evidence="1">Belongs to the NAD(P)-dependent epimerase/dehydratase family.</text>
</comment>
<dbReference type="OrthoDB" id="3360397at2"/>
<dbReference type="AlphaFoldDB" id="A0A154MVM4"/>
<accession>A0A154MVM4</accession>
<evidence type="ECO:0000259" key="2">
    <source>
        <dbReference type="Pfam" id="PF01370"/>
    </source>
</evidence>
<sequence length="246" mass="27282">MEIVGDGFVARGLATLASRHPRVTLLAAGVSSTQAAGKAEFDREAELVTEVLRRCRRQGMVVVFLSTASQAMYGTTGTPAAEHWPVAPESPYGRHKHALERCVMDSSVPWLVLRLSHLVGEGQRAHQLLPNLIHQIRSGTVRLRQGAHRDLIDIADLRYALDHLLEKEITGEVVNVASGTPHRVEYIVRGIEDRLGTSARRLVIPGPPARTVVSTEKLCSLVPQIHSRITRDRYAEHLLDRYVPCY</sequence>
<evidence type="ECO:0000313" key="3">
    <source>
        <dbReference type="EMBL" id="KZB88345.1"/>
    </source>
</evidence>
<gene>
    <name evidence="4" type="ORF">ATP06_0200965</name>
    <name evidence="3" type="ORF">AVL48_20575</name>
</gene>
<dbReference type="EMBL" id="LOBU02000001">
    <property type="protein sequence ID" value="OKA11456.1"/>
    <property type="molecule type" value="Genomic_DNA"/>
</dbReference>
<name>A0A154MVM4_9PSEU</name>
<dbReference type="SUPFAM" id="SSF51735">
    <property type="entry name" value="NAD(P)-binding Rossmann-fold domains"/>
    <property type="match status" value="1"/>
</dbReference>
<protein>
    <recommendedName>
        <fullName evidence="2">NAD-dependent epimerase/dehydratase domain-containing protein</fullName>
    </recommendedName>
</protein>